<evidence type="ECO:0000313" key="7">
    <source>
        <dbReference type="Proteomes" id="UP000242972"/>
    </source>
</evidence>
<evidence type="ECO:0000256" key="2">
    <source>
        <dbReference type="ARBA" id="ARBA00022823"/>
    </source>
</evidence>
<dbReference type="NCBIfam" id="NF002270">
    <property type="entry name" value="PRK01202.1"/>
    <property type="match status" value="1"/>
</dbReference>
<dbReference type="InterPro" id="IPR033753">
    <property type="entry name" value="GCV_H/Fam206"/>
</dbReference>
<dbReference type="GO" id="GO:0005737">
    <property type="term" value="C:cytoplasm"/>
    <property type="evidence" value="ECO:0007669"/>
    <property type="project" value="TreeGrafter"/>
</dbReference>
<dbReference type="AlphaFoldDB" id="A0A2T2XFW5"/>
<dbReference type="InterPro" id="IPR003016">
    <property type="entry name" value="2-oxoA_DH_lipoyl-BS"/>
</dbReference>
<dbReference type="SUPFAM" id="SSF51230">
    <property type="entry name" value="Single hybrid motif"/>
    <property type="match status" value="1"/>
</dbReference>
<feature type="domain" description="Lipoyl-binding" evidence="5">
    <location>
        <begin position="19"/>
        <end position="101"/>
    </location>
</feature>
<keyword evidence="2 3" id="KW-0450">Lipoyl</keyword>
<dbReference type="GO" id="GO:0009249">
    <property type="term" value="P:protein lipoylation"/>
    <property type="evidence" value="ECO:0007669"/>
    <property type="project" value="TreeGrafter"/>
</dbReference>
<gene>
    <name evidence="3 6" type="primary">gcvH</name>
    <name evidence="6" type="ORF">C7B46_10340</name>
</gene>
<comment type="function">
    <text evidence="3">The glycine cleavage system catalyzes the degradation of glycine. The H protein shuttles the methylamine group of glycine from the P protein to the T protein.</text>
</comment>
<dbReference type="GO" id="GO:0019464">
    <property type="term" value="P:glycine decarboxylation via glycine cleavage system"/>
    <property type="evidence" value="ECO:0007669"/>
    <property type="project" value="UniProtKB-UniRule"/>
</dbReference>
<evidence type="ECO:0000256" key="4">
    <source>
        <dbReference type="PIRSR" id="PIRSR617453-50"/>
    </source>
</evidence>
<dbReference type="InterPro" id="IPR002930">
    <property type="entry name" value="GCV_H"/>
</dbReference>
<sequence length="122" mass="13333">MNIPTHLRYTKDHEWIAPDGTVGITAFAQDALGDVVFVELPEVGRELKSGEAFGVVESVKSVSDLYCPTDGTVAAVNTKLTEQPELVNQDPYGEGWIIRLDPHQSDAELLSAEDYQKETEGA</sequence>
<accession>A0A2T2XFW5</accession>
<evidence type="ECO:0000256" key="1">
    <source>
        <dbReference type="ARBA" id="ARBA00009249"/>
    </source>
</evidence>
<dbReference type="PANTHER" id="PTHR11715:SF3">
    <property type="entry name" value="GLYCINE CLEAVAGE SYSTEM H PROTEIN-RELATED"/>
    <property type="match status" value="1"/>
</dbReference>
<proteinExistence type="inferred from homology"/>
<dbReference type="InterPro" id="IPR000089">
    <property type="entry name" value="Biotin_lipoyl"/>
</dbReference>
<dbReference type="InterPro" id="IPR017453">
    <property type="entry name" value="GCV_H_sub"/>
</dbReference>
<name>A0A2T2XFW5_9FIRM</name>
<comment type="caution">
    <text evidence="6">The sequence shown here is derived from an EMBL/GenBank/DDBJ whole genome shotgun (WGS) entry which is preliminary data.</text>
</comment>
<comment type="subunit">
    <text evidence="3">The glycine cleavage system is composed of four proteins: P, T, L and H.</text>
</comment>
<dbReference type="PROSITE" id="PS50968">
    <property type="entry name" value="BIOTINYL_LIPOYL"/>
    <property type="match status" value="1"/>
</dbReference>
<dbReference type="CDD" id="cd06848">
    <property type="entry name" value="GCS_H"/>
    <property type="match status" value="1"/>
</dbReference>
<dbReference type="InterPro" id="IPR011053">
    <property type="entry name" value="Single_hybrid_motif"/>
</dbReference>
<dbReference type="Gene3D" id="2.40.50.100">
    <property type="match status" value="1"/>
</dbReference>
<dbReference type="PROSITE" id="PS00189">
    <property type="entry name" value="LIPOYL"/>
    <property type="match status" value="1"/>
</dbReference>
<feature type="modified residue" description="N6-lipoyllysine" evidence="3 4">
    <location>
        <position position="60"/>
    </location>
</feature>
<dbReference type="Pfam" id="PF01597">
    <property type="entry name" value="GCV_H"/>
    <property type="match status" value="1"/>
</dbReference>
<comment type="cofactor">
    <cofactor evidence="3">
        <name>(R)-lipoate</name>
        <dbReference type="ChEBI" id="CHEBI:83088"/>
    </cofactor>
    <text evidence="3">Binds 1 lipoyl cofactor covalently.</text>
</comment>
<dbReference type="NCBIfam" id="TIGR00527">
    <property type="entry name" value="gcvH"/>
    <property type="match status" value="1"/>
</dbReference>
<comment type="similarity">
    <text evidence="1 3">Belongs to the GcvH family.</text>
</comment>
<organism evidence="6 7">
    <name type="scientific">Sulfobacillus benefaciens</name>
    <dbReference type="NCBI Taxonomy" id="453960"/>
    <lineage>
        <taxon>Bacteria</taxon>
        <taxon>Bacillati</taxon>
        <taxon>Bacillota</taxon>
        <taxon>Clostridia</taxon>
        <taxon>Eubacteriales</taxon>
        <taxon>Clostridiales Family XVII. Incertae Sedis</taxon>
        <taxon>Sulfobacillus</taxon>
    </lineage>
</organism>
<dbReference type="Proteomes" id="UP000242972">
    <property type="component" value="Unassembled WGS sequence"/>
</dbReference>
<evidence type="ECO:0000313" key="6">
    <source>
        <dbReference type="EMBL" id="PSR33332.1"/>
    </source>
</evidence>
<dbReference type="GO" id="GO:0005960">
    <property type="term" value="C:glycine cleavage complex"/>
    <property type="evidence" value="ECO:0007669"/>
    <property type="project" value="InterPro"/>
</dbReference>
<dbReference type="PANTHER" id="PTHR11715">
    <property type="entry name" value="GLYCINE CLEAVAGE SYSTEM H PROTEIN"/>
    <property type="match status" value="1"/>
</dbReference>
<dbReference type="HAMAP" id="MF_00272">
    <property type="entry name" value="GcvH"/>
    <property type="match status" value="1"/>
</dbReference>
<protein>
    <recommendedName>
        <fullName evidence="3">Glycine cleavage system H protein</fullName>
    </recommendedName>
</protein>
<dbReference type="EMBL" id="PXYW01000022">
    <property type="protein sequence ID" value="PSR33332.1"/>
    <property type="molecule type" value="Genomic_DNA"/>
</dbReference>
<reference evidence="6 7" key="1">
    <citation type="journal article" date="2014" name="BMC Genomics">
        <title>Comparison of environmental and isolate Sulfobacillus genomes reveals diverse carbon, sulfur, nitrogen, and hydrogen metabolisms.</title>
        <authorList>
            <person name="Justice N.B."/>
            <person name="Norman A."/>
            <person name="Brown C.T."/>
            <person name="Singh A."/>
            <person name="Thomas B.C."/>
            <person name="Banfield J.F."/>
        </authorList>
    </citation>
    <scope>NUCLEOTIDE SEQUENCE [LARGE SCALE GENOMIC DNA]</scope>
    <source>
        <strain evidence="6">AMDSBA4</strain>
    </source>
</reference>
<evidence type="ECO:0000259" key="5">
    <source>
        <dbReference type="PROSITE" id="PS50968"/>
    </source>
</evidence>
<evidence type="ECO:0000256" key="3">
    <source>
        <dbReference type="HAMAP-Rule" id="MF_00272"/>
    </source>
</evidence>